<name>A0AAQ3NCF1_VIGMU</name>
<evidence type="ECO:0000256" key="1">
    <source>
        <dbReference type="SAM" id="MobiDB-lite"/>
    </source>
</evidence>
<protein>
    <submittedName>
        <fullName evidence="2">Uncharacterized protein</fullName>
    </submittedName>
</protein>
<feature type="compositionally biased region" description="Low complexity" evidence="1">
    <location>
        <begin position="41"/>
        <end position="50"/>
    </location>
</feature>
<accession>A0AAQ3NCF1</accession>
<dbReference type="Proteomes" id="UP001374535">
    <property type="component" value="Chromosome 6"/>
</dbReference>
<sequence length="203" mass="23251">MTSSFTSLPCFASCFRNRYLIHSPPSSPWRRTETASKEEVPSSIALSSPVLAPPPPRRDPPFAAPTPPPEMQTPVAIMKFAPSLFVDDYDCDFSWLDGVEESFGCDLEFGYAVWFELGVKMRVQSLYWSCKCLLAFDWSGFCAWESGLKEWYEVFLLACVVVLDLYLHRFLAVFRALLLLRIMNHLPISYLLLRRFISRVSTL</sequence>
<evidence type="ECO:0000313" key="2">
    <source>
        <dbReference type="EMBL" id="WVZ06430.1"/>
    </source>
</evidence>
<gene>
    <name evidence="2" type="ORF">V8G54_019776</name>
</gene>
<feature type="region of interest" description="Disordered" evidence="1">
    <location>
        <begin position="26"/>
        <end position="70"/>
    </location>
</feature>
<evidence type="ECO:0000313" key="3">
    <source>
        <dbReference type="Proteomes" id="UP001374535"/>
    </source>
</evidence>
<dbReference type="AlphaFoldDB" id="A0AAQ3NCF1"/>
<reference evidence="2 3" key="1">
    <citation type="journal article" date="2023" name="Life. Sci Alliance">
        <title>Evolutionary insights into 3D genome organization and epigenetic landscape of Vigna mungo.</title>
        <authorList>
            <person name="Junaid A."/>
            <person name="Singh B."/>
            <person name="Bhatia S."/>
        </authorList>
    </citation>
    <scope>NUCLEOTIDE SEQUENCE [LARGE SCALE GENOMIC DNA]</scope>
    <source>
        <strain evidence="2">Urdbean</strain>
    </source>
</reference>
<organism evidence="2 3">
    <name type="scientific">Vigna mungo</name>
    <name type="common">Black gram</name>
    <name type="synonym">Phaseolus mungo</name>
    <dbReference type="NCBI Taxonomy" id="3915"/>
    <lineage>
        <taxon>Eukaryota</taxon>
        <taxon>Viridiplantae</taxon>
        <taxon>Streptophyta</taxon>
        <taxon>Embryophyta</taxon>
        <taxon>Tracheophyta</taxon>
        <taxon>Spermatophyta</taxon>
        <taxon>Magnoliopsida</taxon>
        <taxon>eudicotyledons</taxon>
        <taxon>Gunneridae</taxon>
        <taxon>Pentapetalae</taxon>
        <taxon>rosids</taxon>
        <taxon>fabids</taxon>
        <taxon>Fabales</taxon>
        <taxon>Fabaceae</taxon>
        <taxon>Papilionoideae</taxon>
        <taxon>50 kb inversion clade</taxon>
        <taxon>NPAAA clade</taxon>
        <taxon>indigoferoid/millettioid clade</taxon>
        <taxon>Phaseoleae</taxon>
        <taxon>Vigna</taxon>
    </lineage>
</organism>
<dbReference type="EMBL" id="CP144695">
    <property type="protein sequence ID" value="WVZ06430.1"/>
    <property type="molecule type" value="Genomic_DNA"/>
</dbReference>
<keyword evidence="3" id="KW-1185">Reference proteome</keyword>
<feature type="compositionally biased region" description="Basic and acidic residues" evidence="1">
    <location>
        <begin position="30"/>
        <end position="40"/>
    </location>
</feature>
<proteinExistence type="predicted"/>